<reference evidence="1 2" key="1">
    <citation type="journal article" date="2020" name="ISME J.">
        <title>Comparative genomics reveals insights into cyanobacterial evolution and habitat adaptation.</title>
        <authorList>
            <person name="Chen M.Y."/>
            <person name="Teng W.K."/>
            <person name="Zhao L."/>
            <person name="Hu C.X."/>
            <person name="Zhou Y.K."/>
            <person name="Han B.P."/>
            <person name="Song L.R."/>
            <person name="Shu W.S."/>
        </authorList>
    </citation>
    <scope>NUCLEOTIDE SEQUENCE [LARGE SCALE GENOMIC DNA]</scope>
    <source>
        <strain evidence="1 2">FACHB-288</strain>
    </source>
</reference>
<proteinExistence type="predicted"/>
<dbReference type="RefSeq" id="WP_190548779.1">
    <property type="nucleotide sequence ID" value="NZ_CAWPNO010000059.1"/>
</dbReference>
<sequence length="115" mass="13860">MSKFYELLQKVKKRPSLYLGKRSLSHLQVFLDAYTFARREIGIEPTEQEQDFEEFQEWIEQRFNQVNTQSWSRIILFYSEDESDALDKFFELFEEFSQRHQSLEANQIAHVKSGV</sequence>
<gene>
    <name evidence="1" type="ORF">H6G24_18045</name>
</gene>
<protein>
    <submittedName>
        <fullName evidence="1">Uncharacterized protein</fullName>
    </submittedName>
</protein>
<dbReference type="Proteomes" id="UP000658514">
    <property type="component" value="Unassembled WGS sequence"/>
</dbReference>
<keyword evidence="2" id="KW-1185">Reference proteome</keyword>
<dbReference type="EMBL" id="JACJQH010000027">
    <property type="protein sequence ID" value="MBD2197380.1"/>
    <property type="molecule type" value="Genomic_DNA"/>
</dbReference>
<organism evidence="1 2">
    <name type="scientific">Calothrix parietina FACHB-288</name>
    <dbReference type="NCBI Taxonomy" id="2692896"/>
    <lineage>
        <taxon>Bacteria</taxon>
        <taxon>Bacillati</taxon>
        <taxon>Cyanobacteriota</taxon>
        <taxon>Cyanophyceae</taxon>
        <taxon>Nostocales</taxon>
        <taxon>Calotrichaceae</taxon>
        <taxon>Calothrix</taxon>
    </lineage>
</organism>
<comment type="caution">
    <text evidence="1">The sequence shown here is derived from an EMBL/GenBank/DDBJ whole genome shotgun (WGS) entry which is preliminary data.</text>
</comment>
<evidence type="ECO:0000313" key="1">
    <source>
        <dbReference type="EMBL" id="MBD2197380.1"/>
    </source>
</evidence>
<accession>A0ABR8ADS4</accession>
<evidence type="ECO:0000313" key="2">
    <source>
        <dbReference type="Proteomes" id="UP000658514"/>
    </source>
</evidence>
<name>A0ABR8ADS4_9CYAN</name>